<dbReference type="Proteomes" id="UP000005940">
    <property type="component" value="Plasmid pSTS1"/>
</dbReference>
<name>I2MT36_STRT9</name>
<organism evidence="3 4">
    <name type="scientific">Streptomyces tsukubensis (strain DSM 42081 / NBRC 108919 / NRRL 18488 / 9993)</name>
    <dbReference type="NCBI Taxonomy" id="1114943"/>
    <lineage>
        <taxon>Bacteria</taxon>
        <taxon>Bacillati</taxon>
        <taxon>Actinomycetota</taxon>
        <taxon>Actinomycetes</taxon>
        <taxon>Kitasatosporales</taxon>
        <taxon>Streptomycetaceae</taxon>
        <taxon>Streptomyces</taxon>
    </lineage>
</organism>
<keyword evidence="2" id="KW-0812">Transmembrane</keyword>
<keyword evidence="2" id="KW-0472">Membrane</keyword>
<feature type="transmembrane region" description="Helical" evidence="2">
    <location>
        <begin position="112"/>
        <end position="133"/>
    </location>
</feature>
<dbReference type="EMBL" id="CP029157">
    <property type="protein sequence ID" value="QKM65786.1"/>
    <property type="molecule type" value="Genomic_DNA"/>
</dbReference>
<evidence type="ECO:0000256" key="2">
    <source>
        <dbReference type="SAM" id="Phobius"/>
    </source>
</evidence>
<feature type="region of interest" description="Disordered" evidence="1">
    <location>
        <begin position="236"/>
        <end position="295"/>
    </location>
</feature>
<dbReference type="InterPro" id="IPR021235">
    <property type="entry name" value="DUF2637"/>
</dbReference>
<feature type="compositionally biased region" description="Basic and acidic residues" evidence="1">
    <location>
        <begin position="242"/>
        <end position="295"/>
    </location>
</feature>
<evidence type="ECO:0000313" key="4">
    <source>
        <dbReference type="Proteomes" id="UP000005940"/>
    </source>
</evidence>
<feature type="region of interest" description="Disordered" evidence="1">
    <location>
        <begin position="349"/>
        <end position="412"/>
    </location>
</feature>
<feature type="compositionally biased region" description="Basic and acidic residues" evidence="1">
    <location>
        <begin position="355"/>
        <end position="403"/>
    </location>
</feature>
<evidence type="ECO:0000256" key="1">
    <source>
        <dbReference type="SAM" id="MobiDB-lite"/>
    </source>
</evidence>
<sequence>MIPLAVVAVLSGLAAAVTGFALSYGALRDAAIDWGYTGWQSYAFPIGVDGLIVALYTADLVLAWRQMARPWIRMTAHALTGVTIALNVSAAVDGMPGTPTLSEAFGQDFGRLLGHAMMPIAYVILTEVARWAIARTARLEAGLDVDQALTLAEWALNFRVTWRIFQHAKTYPATYADARVFVRDLAVYRVWQKERARYATGTPAARAAVLDRMPALLAPYGVSVERARELPAEMLEQEEAQEEARQRAMQQRVDEQQQRQRDEERAEQQRERERRQREDAEQRERERQEREVAHQARMDALEKEAEQTRQQGELDELRAIVDGQSRAAAHRAEATVATAEIQATTAATAAQRAATEADRRAAEEDAAEESAKVAEARAKEKAARAKVAEESAKEAAARRKTEEDNQAAAKAKANTAVENAKVAEAKAKAAEADRLAAEADRRAAEARDETAQILRRAKEAEDISGLGQRQRRVRTTARLFLDSITPDRTGLTPDQIIDLIRTTSTVTNADVAAAIGISSEGTASEYAKEAKGLIVRGYDHRTGYDPDLTDE</sequence>
<accession>I2MT36</accession>
<evidence type="ECO:0000313" key="3">
    <source>
        <dbReference type="EMBL" id="QKM65786.1"/>
    </source>
</evidence>
<keyword evidence="4" id="KW-1185">Reference proteome</keyword>
<dbReference type="Pfam" id="PF10935">
    <property type="entry name" value="DUF2637"/>
    <property type="match status" value="1"/>
</dbReference>
<gene>
    <name evidence="3" type="ORF">STSU_000085</name>
</gene>
<keyword evidence="2" id="KW-1133">Transmembrane helix</keyword>
<keyword evidence="3" id="KW-0614">Plasmid</keyword>
<protein>
    <submittedName>
        <fullName evidence="3">DUF2637 domain-containing protein</fullName>
    </submittedName>
</protein>
<proteinExistence type="predicted"/>
<feature type="transmembrane region" description="Helical" evidence="2">
    <location>
        <begin position="39"/>
        <end position="62"/>
    </location>
</feature>
<geneLocation type="plasmid" evidence="3 4">
    <name>pSTS1</name>
</geneLocation>
<dbReference type="RefSeq" id="WP_006351111.1">
    <property type="nucleotide sequence ID" value="NZ_CP029157.1"/>
</dbReference>
<dbReference type="AlphaFoldDB" id="I2MT36"/>
<reference evidence="3 4" key="1">
    <citation type="journal article" date="2012" name="J. Bacteriol.">
        <title>Draft genome of Streptomyces tsukubaensis NRRL 18488, the producer of the clinically important immunosuppressant tacrolimus (FK506).</title>
        <authorList>
            <person name="Barreiro C."/>
            <person name="Prieto C."/>
            <person name="Sola-Landa A."/>
            <person name="Solera E."/>
            <person name="Martinez-Castro M."/>
            <person name="Perez-Redondo R."/>
            <person name="Garcia-Estrada C."/>
            <person name="Aparicio J.F."/>
            <person name="Fernandez-Martinez L.T."/>
            <person name="Santos-Aberturas J."/>
            <person name="Salehi-Najafabadi Z."/>
            <person name="Rodriguez-Garcia A."/>
            <person name="Tauch A."/>
            <person name="Martin J.F."/>
        </authorList>
    </citation>
    <scope>NUCLEOTIDE SEQUENCE [LARGE SCALE GENOMIC DNA]</scope>
    <source>
        <strain evidence="4">DSM 42081 / NBRC 108919 / NRRL 18488 / 9993</strain>
    </source>
</reference>